<dbReference type="PANTHER" id="PTHR12363">
    <property type="entry name" value="TRANSPORTIN 3 AND IMPORTIN 13"/>
    <property type="match status" value="1"/>
</dbReference>
<dbReference type="InterPro" id="IPR016024">
    <property type="entry name" value="ARM-type_fold"/>
</dbReference>
<evidence type="ECO:0000313" key="2">
    <source>
        <dbReference type="WBParaSite" id="MBELARI_LOCUS17670"/>
    </source>
</evidence>
<dbReference type="GO" id="GO:0006606">
    <property type="term" value="P:protein import into nucleus"/>
    <property type="evidence" value="ECO:0007669"/>
    <property type="project" value="TreeGrafter"/>
</dbReference>
<reference evidence="2" key="1">
    <citation type="submission" date="2024-02" db="UniProtKB">
        <authorList>
            <consortium name="WormBaseParasite"/>
        </authorList>
    </citation>
    <scope>IDENTIFICATION</scope>
</reference>
<dbReference type="GO" id="GO:0005737">
    <property type="term" value="C:cytoplasm"/>
    <property type="evidence" value="ECO:0007669"/>
    <property type="project" value="TreeGrafter"/>
</dbReference>
<organism evidence="1 2">
    <name type="scientific">Mesorhabditis belari</name>
    <dbReference type="NCBI Taxonomy" id="2138241"/>
    <lineage>
        <taxon>Eukaryota</taxon>
        <taxon>Metazoa</taxon>
        <taxon>Ecdysozoa</taxon>
        <taxon>Nematoda</taxon>
        <taxon>Chromadorea</taxon>
        <taxon>Rhabditida</taxon>
        <taxon>Rhabditina</taxon>
        <taxon>Rhabditomorpha</taxon>
        <taxon>Rhabditoidea</taxon>
        <taxon>Rhabditidae</taxon>
        <taxon>Mesorhabditinae</taxon>
        <taxon>Mesorhabditis</taxon>
    </lineage>
</organism>
<proteinExistence type="predicted"/>
<dbReference type="PANTHER" id="PTHR12363:SF42">
    <property type="entry name" value="TRANSPORTIN-3"/>
    <property type="match status" value="1"/>
</dbReference>
<dbReference type="InterPro" id="IPR011989">
    <property type="entry name" value="ARM-like"/>
</dbReference>
<dbReference type="Pfam" id="PF24139">
    <property type="entry name" value="TPR_TNPO3_IPO13_4th"/>
    <property type="match status" value="1"/>
</dbReference>
<protein>
    <submittedName>
        <fullName evidence="2">Transportin-3</fullName>
    </submittedName>
</protein>
<dbReference type="InterPro" id="IPR057942">
    <property type="entry name" value="TPR_TNPO3_IPO13_3rd"/>
</dbReference>
<dbReference type="InterPro" id="IPR058537">
    <property type="entry name" value="TPR_TNPO3_IPO13_4th"/>
</dbReference>
<dbReference type="WBParaSite" id="MBELARI_LOCUS17670">
    <property type="protein sequence ID" value="MBELARI_LOCUS17670"/>
    <property type="gene ID" value="MBELARI_LOCUS17670"/>
</dbReference>
<dbReference type="Proteomes" id="UP000887575">
    <property type="component" value="Unassembled WGS sequence"/>
</dbReference>
<accession>A0AAF3EV86</accession>
<name>A0AAF3EV86_9BILA</name>
<keyword evidence="1" id="KW-1185">Reference proteome</keyword>
<dbReference type="InterPro" id="IPR051345">
    <property type="entry name" value="Importin_beta-like_NTR"/>
</dbReference>
<sequence length="521" mass="58662">MMFALMAEAAQKNAPWEETEAALFIASNVIQNLLPEEDSIVPELISQLVQLAPQTAHPALILTAIQFMGGCSEWLGKHPPIQDPVMQWLLIYVVNPIYASHASESIEKICSQASIVRFIPPLSAAIERLEATTTNGKCVEKACQDITKALAMLCNSLSRQELGEQLKKICEPILMRLTMSIDASTAQVAHDENKGDAWMQMAHKPLIWIDRIASVFREIKPLEKVNYDLNQAQPWLPVAQHTLQISSQILTKYEADGRIIEHTCRAIRHVIRSLGMQSASFVPALATQLMTIYQHYQHSCILYLASIIVDEYGALPELQDGLIQMLQMLAISTFPILQKAHGFRNNPDTVDDLFRLAHRYITRCPSVFFVHPICDKLLDCALHGLHVDHGEANRSVTKYTTEMINQLISARRHNYMDDGVKAAQQLVNSYADRLTEHALKAALFDVSSYLRRELTDVICSLGKYDRELQARALIHAISTLPRGPLCATEEQLKQFHDQVCKDGTDTRNVVGYVRELVKLYE</sequence>
<dbReference type="Pfam" id="PF24140">
    <property type="entry name" value="TPR_TNPO3_IPO13_3rd"/>
    <property type="match status" value="1"/>
</dbReference>
<dbReference type="SUPFAM" id="SSF48371">
    <property type="entry name" value="ARM repeat"/>
    <property type="match status" value="1"/>
</dbReference>
<dbReference type="AlphaFoldDB" id="A0AAF3EV86"/>
<dbReference type="Gene3D" id="1.25.10.10">
    <property type="entry name" value="Leucine-rich Repeat Variant"/>
    <property type="match status" value="1"/>
</dbReference>
<evidence type="ECO:0000313" key="1">
    <source>
        <dbReference type="Proteomes" id="UP000887575"/>
    </source>
</evidence>